<dbReference type="PROSITE" id="PS50125">
    <property type="entry name" value="GUANYLATE_CYCLASE_2"/>
    <property type="match status" value="1"/>
</dbReference>
<feature type="domain" description="Guanylate cyclase" evidence="1">
    <location>
        <begin position="1"/>
        <end position="109"/>
    </location>
</feature>
<dbReference type="InterPro" id="IPR019734">
    <property type="entry name" value="TPR_rpt"/>
</dbReference>
<dbReference type="Gene3D" id="3.30.70.1230">
    <property type="entry name" value="Nucleotide cyclase"/>
    <property type="match status" value="1"/>
</dbReference>
<dbReference type="GO" id="GO:0035556">
    <property type="term" value="P:intracellular signal transduction"/>
    <property type="evidence" value="ECO:0007669"/>
    <property type="project" value="InterPro"/>
</dbReference>
<dbReference type="AlphaFoldDB" id="A0A382UN88"/>
<proteinExistence type="predicted"/>
<dbReference type="PANTHER" id="PTHR43081:SF1">
    <property type="entry name" value="ADENYLATE CYCLASE, TERMINAL-DIFFERENTIATION SPECIFIC"/>
    <property type="match status" value="1"/>
</dbReference>
<dbReference type="SUPFAM" id="SSF48452">
    <property type="entry name" value="TPR-like"/>
    <property type="match status" value="1"/>
</dbReference>
<name>A0A382UN88_9ZZZZ</name>
<dbReference type="SUPFAM" id="SSF55073">
    <property type="entry name" value="Nucleotide cyclase"/>
    <property type="match status" value="1"/>
</dbReference>
<dbReference type="InterPro" id="IPR029787">
    <property type="entry name" value="Nucleotide_cyclase"/>
</dbReference>
<dbReference type="Gene3D" id="1.25.40.10">
    <property type="entry name" value="Tetratricopeptide repeat domain"/>
    <property type="match status" value="1"/>
</dbReference>
<dbReference type="PROSITE" id="PS50005">
    <property type="entry name" value="TPR"/>
    <property type="match status" value="1"/>
</dbReference>
<organism evidence="2">
    <name type="scientific">marine metagenome</name>
    <dbReference type="NCBI Taxonomy" id="408172"/>
    <lineage>
        <taxon>unclassified sequences</taxon>
        <taxon>metagenomes</taxon>
        <taxon>ecological metagenomes</taxon>
    </lineage>
</organism>
<dbReference type="InterPro" id="IPR001054">
    <property type="entry name" value="A/G_cyclase"/>
</dbReference>
<gene>
    <name evidence="2" type="ORF">METZ01_LOCUS388391</name>
</gene>
<dbReference type="InterPro" id="IPR050697">
    <property type="entry name" value="Adenylyl/Guanylyl_Cyclase_3/4"/>
</dbReference>
<dbReference type="SMART" id="SM00044">
    <property type="entry name" value="CYCc"/>
    <property type="match status" value="1"/>
</dbReference>
<dbReference type="Pfam" id="PF00211">
    <property type="entry name" value="Guanylate_cyc"/>
    <property type="match status" value="1"/>
</dbReference>
<reference evidence="2" key="1">
    <citation type="submission" date="2018-05" db="EMBL/GenBank/DDBJ databases">
        <authorList>
            <person name="Lanie J.A."/>
            <person name="Ng W.-L."/>
            <person name="Kazmierczak K.M."/>
            <person name="Andrzejewski T.M."/>
            <person name="Davidsen T.M."/>
            <person name="Wayne K.J."/>
            <person name="Tettelin H."/>
            <person name="Glass J.I."/>
            <person name="Rusch D."/>
            <person name="Podicherti R."/>
            <person name="Tsui H.-C.T."/>
            <person name="Winkler M.E."/>
        </authorList>
    </citation>
    <scope>NUCLEOTIDE SEQUENCE</scope>
</reference>
<sequence>MLNEYFSIMVECIQNEDGMLDKFIGDAIMAVFGAPITHNDDPDRGVRAAIQMMLELQKYNDKRIKQGLSPIDHGMGLNTGQILSGNIGSEKRMDYTVIGDAVNLASRMESACKRYGAHILISDMTFQSLKATYRTRQVDRLIVKGKTKSVGVYEVLDYHTKKTFPNMIEVLEMFNNGIEYYNEGRWDDAIKQFTKAGQGNPNDQCTSMYIKRCQVLKKKNPKDWDGVWIAKSK</sequence>
<evidence type="ECO:0000259" key="1">
    <source>
        <dbReference type="PROSITE" id="PS50125"/>
    </source>
</evidence>
<accession>A0A382UN88</accession>
<dbReference type="InterPro" id="IPR011990">
    <property type="entry name" value="TPR-like_helical_dom_sf"/>
</dbReference>
<evidence type="ECO:0000313" key="2">
    <source>
        <dbReference type="EMBL" id="SVD35537.1"/>
    </source>
</evidence>
<dbReference type="GO" id="GO:0006171">
    <property type="term" value="P:cAMP biosynthetic process"/>
    <property type="evidence" value="ECO:0007669"/>
    <property type="project" value="TreeGrafter"/>
</dbReference>
<protein>
    <recommendedName>
        <fullName evidence="1">Guanylate cyclase domain-containing protein</fullName>
    </recommendedName>
</protein>
<dbReference type="EMBL" id="UINC01145420">
    <property type="protein sequence ID" value="SVD35537.1"/>
    <property type="molecule type" value="Genomic_DNA"/>
</dbReference>
<dbReference type="CDD" id="cd07302">
    <property type="entry name" value="CHD"/>
    <property type="match status" value="1"/>
</dbReference>
<dbReference type="PANTHER" id="PTHR43081">
    <property type="entry name" value="ADENYLATE CYCLASE, TERMINAL-DIFFERENTIATION SPECIFIC-RELATED"/>
    <property type="match status" value="1"/>
</dbReference>